<reference evidence="8 9" key="1">
    <citation type="submission" date="2021-03" db="EMBL/GenBank/DDBJ databases">
        <title>Genomic Encyclopedia of Type Strains, Phase IV (KMG-IV): sequencing the most valuable type-strain genomes for metagenomic binning, comparative biology and taxonomic classification.</title>
        <authorList>
            <person name="Goeker M."/>
        </authorList>
    </citation>
    <scope>NUCLEOTIDE SEQUENCE [LARGE SCALE GENOMIC DNA]</scope>
    <source>
        <strain evidence="8 9">DSM 24950</strain>
    </source>
</reference>
<dbReference type="RefSeq" id="WP_167056548.1">
    <property type="nucleotide sequence ID" value="NZ_JAAOZR010000013.1"/>
</dbReference>
<dbReference type="PANTHER" id="PTHR35936">
    <property type="entry name" value="MEMBRANE-BOUND LYTIC MUREIN TRANSGLYCOSYLASE F"/>
    <property type="match status" value="1"/>
</dbReference>
<feature type="chain" id="PRO_5047447831" evidence="5">
    <location>
        <begin position="26"/>
        <end position="274"/>
    </location>
</feature>
<feature type="signal peptide" evidence="5">
    <location>
        <begin position="1"/>
        <end position="25"/>
    </location>
</feature>
<dbReference type="InterPro" id="IPR001320">
    <property type="entry name" value="Iontro_rcpt_C"/>
</dbReference>
<organism evidence="8 9">
    <name type="scientific">Paenibacillus aceris</name>
    <dbReference type="NCBI Taxonomy" id="869555"/>
    <lineage>
        <taxon>Bacteria</taxon>
        <taxon>Bacillati</taxon>
        <taxon>Bacillota</taxon>
        <taxon>Bacilli</taxon>
        <taxon>Bacillales</taxon>
        <taxon>Paenibacillaceae</taxon>
        <taxon>Paenibacillus</taxon>
    </lineage>
</organism>
<evidence type="ECO:0000256" key="3">
    <source>
        <dbReference type="ARBA" id="ARBA00022729"/>
    </source>
</evidence>
<dbReference type="PROSITE" id="PS01039">
    <property type="entry name" value="SBP_BACTERIAL_3"/>
    <property type="match status" value="1"/>
</dbReference>
<dbReference type="Gene3D" id="3.40.190.10">
    <property type="entry name" value="Periplasmic binding protein-like II"/>
    <property type="match status" value="2"/>
</dbReference>
<comment type="subcellular location">
    <subcellularLocation>
        <location evidence="1">Cell envelope</location>
    </subcellularLocation>
</comment>
<sequence>MRVGNRSKWSIALLAVLLVMPTASGCGKKETIKVGIEQNFRPFTYMEDGEKKGFEVDLWQAIAQKAGIQYELVPMEHGELLKSLKSGGVDLALAGMTVSNARKNNLDYSSPYFQTGLVVLTSTDNGVIKGKDDLTQKVVATKNGSTAFNYAGEIQGAKIRSYSNIADIYNELKNNTVDAAIFDERNAHDFLQDKAQGQVKMVGQAFNKERYAVVGKKRNDYIGKVNKGIEAVSKDGTYETMYTKWFGSKPDVMPDKIKKDMEYEMQHETVKGRE</sequence>
<feature type="domain" description="Solute-binding protein family 3/N-terminal" evidence="6">
    <location>
        <begin position="31"/>
        <end position="249"/>
    </location>
</feature>
<evidence type="ECO:0000259" key="7">
    <source>
        <dbReference type="SMART" id="SM00079"/>
    </source>
</evidence>
<dbReference type="InterPro" id="IPR001638">
    <property type="entry name" value="Solute-binding_3/MltF_N"/>
</dbReference>
<dbReference type="PANTHER" id="PTHR35936:SF17">
    <property type="entry name" value="ARGININE-BINDING EXTRACELLULAR PROTEIN ARTP"/>
    <property type="match status" value="1"/>
</dbReference>
<dbReference type="SUPFAM" id="SSF53850">
    <property type="entry name" value="Periplasmic binding protein-like II"/>
    <property type="match status" value="1"/>
</dbReference>
<protein>
    <submittedName>
        <fullName evidence="8">ABC-type amino acid transport substrate-binding protein</fullName>
    </submittedName>
</protein>
<dbReference type="InterPro" id="IPR018313">
    <property type="entry name" value="SBP_3_CS"/>
</dbReference>
<evidence type="ECO:0000256" key="5">
    <source>
        <dbReference type="SAM" id="SignalP"/>
    </source>
</evidence>
<dbReference type="Proteomes" id="UP001519344">
    <property type="component" value="Unassembled WGS sequence"/>
</dbReference>
<evidence type="ECO:0000313" key="9">
    <source>
        <dbReference type="Proteomes" id="UP001519344"/>
    </source>
</evidence>
<accession>A0ABS4HQR2</accession>
<dbReference type="SMART" id="SM00062">
    <property type="entry name" value="PBPb"/>
    <property type="match status" value="1"/>
</dbReference>
<evidence type="ECO:0000313" key="8">
    <source>
        <dbReference type="EMBL" id="MBP1960949.1"/>
    </source>
</evidence>
<dbReference type="PROSITE" id="PS51257">
    <property type="entry name" value="PROKAR_LIPOPROTEIN"/>
    <property type="match status" value="1"/>
</dbReference>
<proteinExistence type="inferred from homology"/>
<comment type="caution">
    <text evidence="8">The sequence shown here is derived from an EMBL/GenBank/DDBJ whole genome shotgun (WGS) entry which is preliminary data.</text>
</comment>
<dbReference type="Pfam" id="PF00497">
    <property type="entry name" value="SBP_bac_3"/>
    <property type="match status" value="1"/>
</dbReference>
<feature type="domain" description="Ionotropic glutamate receptor C-terminal" evidence="7">
    <location>
        <begin position="31"/>
        <end position="248"/>
    </location>
</feature>
<name>A0ABS4HQR2_9BACL</name>
<keyword evidence="9" id="KW-1185">Reference proteome</keyword>
<evidence type="ECO:0000256" key="2">
    <source>
        <dbReference type="ARBA" id="ARBA00010333"/>
    </source>
</evidence>
<keyword evidence="3 5" id="KW-0732">Signal</keyword>
<dbReference type="EMBL" id="JAGGKV010000001">
    <property type="protein sequence ID" value="MBP1960949.1"/>
    <property type="molecule type" value="Genomic_DNA"/>
</dbReference>
<dbReference type="SMART" id="SM00079">
    <property type="entry name" value="PBPe"/>
    <property type="match status" value="1"/>
</dbReference>
<comment type="similarity">
    <text evidence="2 4">Belongs to the bacterial solute-binding protein 3 family.</text>
</comment>
<evidence type="ECO:0000259" key="6">
    <source>
        <dbReference type="SMART" id="SM00062"/>
    </source>
</evidence>
<evidence type="ECO:0000256" key="1">
    <source>
        <dbReference type="ARBA" id="ARBA00004196"/>
    </source>
</evidence>
<evidence type="ECO:0000256" key="4">
    <source>
        <dbReference type="RuleBase" id="RU003744"/>
    </source>
</evidence>
<gene>
    <name evidence="8" type="ORF">J2Z65_000143</name>
</gene>